<accession>A0A1B8G6E7</accession>
<dbReference type="STRING" id="342668.A0A1B8G6E7"/>
<dbReference type="Proteomes" id="UP000091956">
    <property type="component" value="Unassembled WGS sequence"/>
</dbReference>
<keyword evidence="2" id="KW-0812">Transmembrane</keyword>
<dbReference type="SMART" id="SM00321">
    <property type="entry name" value="WSC"/>
    <property type="match status" value="1"/>
</dbReference>
<dbReference type="AlphaFoldDB" id="A0A1B8G6E7"/>
<dbReference type="OrthoDB" id="2019572at2759"/>
<keyword evidence="2" id="KW-1133">Transmembrane helix</keyword>
<dbReference type="Pfam" id="PF01822">
    <property type="entry name" value="WSC"/>
    <property type="match status" value="1"/>
</dbReference>
<feature type="compositionally biased region" description="Polar residues" evidence="1">
    <location>
        <begin position="125"/>
        <end position="145"/>
    </location>
</feature>
<dbReference type="RefSeq" id="XP_018125138.1">
    <property type="nucleotide sequence ID" value="XM_018280009.1"/>
</dbReference>
<evidence type="ECO:0000256" key="1">
    <source>
        <dbReference type="SAM" id="MobiDB-lite"/>
    </source>
</evidence>
<dbReference type="PROSITE" id="PS51212">
    <property type="entry name" value="WSC"/>
    <property type="match status" value="1"/>
</dbReference>
<reference evidence="5 6" key="1">
    <citation type="submission" date="2016-03" db="EMBL/GenBank/DDBJ databases">
        <title>Comparative genomics of Pseudogymnoascus destructans, the fungus causing white-nose syndrome of bats.</title>
        <authorList>
            <person name="Palmer J.M."/>
            <person name="Drees K.P."/>
            <person name="Foster J.T."/>
            <person name="Lindner D.L."/>
        </authorList>
    </citation>
    <scope>NUCLEOTIDE SEQUENCE [LARGE SCALE GENOMIC DNA]</scope>
    <source>
        <strain evidence="5 6">UAMH 10579</strain>
    </source>
</reference>
<name>A0A1B8G6E7_9PEZI</name>
<reference evidence="6" key="2">
    <citation type="journal article" date="2018" name="Nat. Commun.">
        <title>Extreme sensitivity to ultraviolet light in the fungal pathogen causing white-nose syndrome of bats.</title>
        <authorList>
            <person name="Palmer J.M."/>
            <person name="Drees K.P."/>
            <person name="Foster J.T."/>
            <person name="Lindner D.L."/>
        </authorList>
    </citation>
    <scope>NUCLEOTIDE SEQUENCE [LARGE SCALE GENOMIC DNA]</scope>
    <source>
        <strain evidence="6">UAMH 10579</strain>
    </source>
</reference>
<feature type="transmembrane region" description="Helical" evidence="2">
    <location>
        <begin position="175"/>
        <end position="200"/>
    </location>
</feature>
<evidence type="ECO:0000256" key="2">
    <source>
        <dbReference type="SAM" id="Phobius"/>
    </source>
</evidence>
<dbReference type="InterPro" id="IPR002889">
    <property type="entry name" value="WSC_carb-bd"/>
</dbReference>
<keyword evidence="2" id="KW-0472">Membrane</keyword>
<feature type="domain" description="WSC" evidence="4">
    <location>
        <begin position="23"/>
        <end position="113"/>
    </location>
</feature>
<dbReference type="EMBL" id="KV460293">
    <property type="protein sequence ID" value="OBT91405.1"/>
    <property type="molecule type" value="Genomic_DNA"/>
</dbReference>
<evidence type="ECO:0000313" key="6">
    <source>
        <dbReference type="Proteomes" id="UP000091956"/>
    </source>
</evidence>
<feature type="region of interest" description="Disordered" evidence="1">
    <location>
        <begin position="120"/>
        <end position="145"/>
    </location>
</feature>
<evidence type="ECO:0000256" key="3">
    <source>
        <dbReference type="SAM" id="SignalP"/>
    </source>
</evidence>
<keyword evidence="6" id="KW-1185">Reference proteome</keyword>
<proteinExistence type="predicted"/>
<evidence type="ECO:0000313" key="5">
    <source>
        <dbReference type="EMBL" id="OBT91405.1"/>
    </source>
</evidence>
<sequence length="264" mass="27756">MLFSSVLALAVALLGPAPADAFDIIKGDCYDSLDGFVHGFNEQWQAASACSTHCVPLGKPVMAINGSDCWCADTLPAKKHKVDISKCSMVCPGYGQDMCGSEDGNYFSTWNDGLDKTIKNADSVADSSPSSKTSQPAETTANSPSVVTNFVGGQTVIVTQSPAASKDTGSSGPNVAGIAAGVVVGVVVIAAAIGGMWFYLRARNRRELEDAHRRQAAINAFVKSPSDAPAFDTRLEPAIMRRMSAGSIADNQDYSRRILKVTNA</sequence>
<feature type="chain" id="PRO_5008608236" description="WSC domain-containing protein" evidence="3">
    <location>
        <begin position="22"/>
        <end position="264"/>
    </location>
</feature>
<keyword evidence="3" id="KW-0732">Signal</keyword>
<organism evidence="5 6">
    <name type="scientific">Pseudogymnoascus verrucosus</name>
    <dbReference type="NCBI Taxonomy" id="342668"/>
    <lineage>
        <taxon>Eukaryota</taxon>
        <taxon>Fungi</taxon>
        <taxon>Dikarya</taxon>
        <taxon>Ascomycota</taxon>
        <taxon>Pezizomycotina</taxon>
        <taxon>Leotiomycetes</taxon>
        <taxon>Thelebolales</taxon>
        <taxon>Thelebolaceae</taxon>
        <taxon>Pseudogymnoascus</taxon>
    </lineage>
</organism>
<evidence type="ECO:0000259" key="4">
    <source>
        <dbReference type="PROSITE" id="PS51212"/>
    </source>
</evidence>
<gene>
    <name evidence="5" type="ORF">VE01_10616</name>
</gene>
<protein>
    <recommendedName>
        <fullName evidence="4">WSC domain-containing protein</fullName>
    </recommendedName>
</protein>
<feature type="signal peptide" evidence="3">
    <location>
        <begin position="1"/>
        <end position="21"/>
    </location>
</feature>
<dbReference type="GeneID" id="28844002"/>